<gene>
    <name evidence="1" type="ORF">F2Q68_00006776</name>
</gene>
<proteinExistence type="predicted"/>
<organism evidence="1 2">
    <name type="scientific">Brassica cretica</name>
    <name type="common">Mustard</name>
    <dbReference type="NCBI Taxonomy" id="69181"/>
    <lineage>
        <taxon>Eukaryota</taxon>
        <taxon>Viridiplantae</taxon>
        <taxon>Streptophyta</taxon>
        <taxon>Embryophyta</taxon>
        <taxon>Tracheophyta</taxon>
        <taxon>Spermatophyta</taxon>
        <taxon>Magnoliopsida</taxon>
        <taxon>eudicotyledons</taxon>
        <taxon>Gunneridae</taxon>
        <taxon>Pentapetalae</taxon>
        <taxon>rosids</taxon>
        <taxon>malvids</taxon>
        <taxon>Brassicales</taxon>
        <taxon>Brassicaceae</taxon>
        <taxon>Brassiceae</taxon>
        <taxon>Brassica</taxon>
    </lineage>
</organism>
<comment type="caution">
    <text evidence="1">The sequence shown here is derived from an EMBL/GenBank/DDBJ whole genome shotgun (WGS) entry which is preliminary data.</text>
</comment>
<reference evidence="1" key="1">
    <citation type="submission" date="2019-12" db="EMBL/GenBank/DDBJ databases">
        <title>Genome sequencing and annotation of Brassica cretica.</title>
        <authorList>
            <person name="Studholme D.J."/>
            <person name="Sarris P.F."/>
        </authorList>
    </citation>
    <scope>NUCLEOTIDE SEQUENCE</scope>
    <source>
        <strain evidence="1">PFS-001/15</strain>
        <tissue evidence="1">Leaf</tissue>
    </source>
</reference>
<protein>
    <submittedName>
        <fullName evidence="1">Uncharacterized protein</fullName>
    </submittedName>
</protein>
<sequence>MTLNITPNSNPFIIHYNVLEKELDSNLRSKLTNYSTVPDGMLDVEKRLFYANEKLRERSVHAELWDGLIEEELRKASFVIAHFIKGEGHRRFQRHIGDSLMRRGGADKMMFLVVTGN</sequence>
<dbReference type="Proteomes" id="UP000712281">
    <property type="component" value="Unassembled WGS sequence"/>
</dbReference>
<accession>A0A8S9JHL5</accession>
<evidence type="ECO:0000313" key="2">
    <source>
        <dbReference type="Proteomes" id="UP000712281"/>
    </source>
</evidence>
<dbReference type="EMBL" id="QGKW02001660">
    <property type="protein sequence ID" value="KAF2580906.1"/>
    <property type="molecule type" value="Genomic_DNA"/>
</dbReference>
<dbReference type="AlphaFoldDB" id="A0A8S9JHL5"/>
<name>A0A8S9JHL5_BRACR</name>
<evidence type="ECO:0000313" key="1">
    <source>
        <dbReference type="EMBL" id="KAF2580906.1"/>
    </source>
</evidence>